<dbReference type="SUPFAM" id="SSF53474">
    <property type="entry name" value="alpha/beta-Hydrolases"/>
    <property type="match status" value="1"/>
</dbReference>
<organism evidence="2 3">
    <name type="scientific">Lepidopterella palustris CBS 459.81</name>
    <dbReference type="NCBI Taxonomy" id="1314670"/>
    <lineage>
        <taxon>Eukaryota</taxon>
        <taxon>Fungi</taxon>
        <taxon>Dikarya</taxon>
        <taxon>Ascomycota</taxon>
        <taxon>Pezizomycotina</taxon>
        <taxon>Dothideomycetes</taxon>
        <taxon>Pleosporomycetidae</taxon>
        <taxon>Mytilinidiales</taxon>
        <taxon>Argynnaceae</taxon>
        <taxon>Lepidopterella</taxon>
    </lineage>
</organism>
<dbReference type="AlphaFoldDB" id="A0A8E2E5W3"/>
<gene>
    <name evidence="2" type="ORF">K432DRAFT_104500</name>
</gene>
<reference evidence="2 3" key="1">
    <citation type="journal article" date="2016" name="Nat. Commun.">
        <title>Ectomycorrhizal ecology is imprinted in the genome of the dominant symbiotic fungus Cenococcum geophilum.</title>
        <authorList>
            <consortium name="DOE Joint Genome Institute"/>
            <person name="Peter M."/>
            <person name="Kohler A."/>
            <person name="Ohm R.A."/>
            <person name="Kuo A."/>
            <person name="Krutzmann J."/>
            <person name="Morin E."/>
            <person name="Arend M."/>
            <person name="Barry K.W."/>
            <person name="Binder M."/>
            <person name="Choi C."/>
            <person name="Clum A."/>
            <person name="Copeland A."/>
            <person name="Grisel N."/>
            <person name="Haridas S."/>
            <person name="Kipfer T."/>
            <person name="LaButti K."/>
            <person name="Lindquist E."/>
            <person name="Lipzen A."/>
            <person name="Maire R."/>
            <person name="Meier B."/>
            <person name="Mihaltcheva S."/>
            <person name="Molinier V."/>
            <person name="Murat C."/>
            <person name="Poggeler S."/>
            <person name="Quandt C.A."/>
            <person name="Sperisen C."/>
            <person name="Tritt A."/>
            <person name="Tisserant E."/>
            <person name="Crous P.W."/>
            <person name="Henrissat B."/>
            <person name="Nehls U."/>
            <person name="Egli S."/>
            <person name="Spatafora J.W."/>
            <person name="Grigoriev I.V."/>
            <person name="Martin F.M."/>
        </authorList>
    </citation>
    <scope>NUCLEOTIDE SEQUENCE [LARGE SCALE GENOMIC DNA]</scope>
    <source>
        <strain evidence="2 3">CBS 459.81</strain>
    </source>
</reference>
<dbReference type="Gene3D" id="3.40.50.1820">
    <property type="entry name" value="alpha/beta hydrolase"/>
    <property type="match status" value="1"/>
</dbReference>
<keyword evidence="3" id="KW-1185">Reference proteome</keyword>
<protein>
    <submittedName>
        <fullName evidence="2">Uncharacterized protein</fullName>
    </submittedName>
</protein>
<feature type="transmembrane region" description="Helical" evidence="1">
    <location>
        <begin position="78"/>
        <end position="100"/>
    </location>
</feature>
<sequence>MCFSGLIILVGYAILHMASCMALGMLTTLAGCNGAATLWMMSWVRDDYISAPSADSMLARRCWSAMCAFEWLNRFLKIMHWVFVVLTTVGAVVGTLQVGYMNPGTRIPVTLPTGHRTTISYNCTYPTTTVTAKPTIWFESSPAHGVLDFLGIQLALSTNHSYPACSYDPPNLGWSDALPASLQNDTDYLPALLAALGVQREKRVLVGWGGGLELVVRHAVSLDPNSTVAVIDLDGAPDGIEWADEQRKRGWSEAQRLAFRKQDLRGRARLAQLLLSLGMGL</sequence>
<dbReference type="OrthoDB" id="164921at2759"/>
<keyword evidence="1" id="KW-1133">Transmembrane helix</keyword>
<dbReference type="EMBL" id="KV745090">
    <property type="protein sequence ID" value="OCK77947.1"/>
    <property type="molecule type" value="Genomic_DNA"/>
</dbReference>
<dbReference type="InterPro" id="IPR029058">
    <property type="entry name" value="AB_hydrolase_fold"/>
</dbReference>
<accession>A0A8E2E5W3</accession>
<name>A0A8E2E5W3_9PEZI</name>
<evidence type="ECO:0000256" key="1">
    <source>
        <dbReference type="SAM" id="Phobius"/>
    </source>
</evidence>
<keyword evidence="1" id="KW-0472">Membrane</keyword>
<proteinExistence type="predicted"/>
<keyword evidence="1" id="KW-0812">Transmembrane</keyword>
<evidence type="ECO:0000313" key="3">
    <source>
        <dbReference type="Proteomes" id="UP000250266"/>
    </source>
</evidence>
<evidence type="ECO:0000313" key="2">
    <source>
        <dbReference type="EMBL" id="OCK77947.1"/>
    </source>
</evidence>
<dbReference type="Proteomes" id="UP000250266">
    <property type="component" value="Unassembled WGS sequence"/>
</dbReference>